<dbReference type="InterPro" id="IPR001078">
    <property type="entry name" value="2-oxoacid_DH_actylTfrase"/>
</dbReference>
<accession>A0A8B5Y4E7</accession>
<evidence type="ECO:0000256" key="4">
    <source>
        <dbReference type="ARBA" id="ARBA00022823"/>
    </source>
</evidence>
<dbReference type="PANTHER" id="PTHR43178:SF5">
    <property type="entry name" value="LIPOAMIDE ACYLTRANSFERASE COMPONENT OF BRANCHED-CHAIN ALPHA-KETO ACID DEHYDROGENASE COMPLEX, MITOCHONDRIAL"/>
    <property type="match status" value="1"/>
</dbReference>
<feature type="domain" description="Lipoyl-binding" evidence="7">
    <location>
        <begin position="2"/>
        <end position="77"/>
    </location>
</feature>
<dbReference type="PROSITE" id="PS50968">
    <property type="entry name" value="BIOTINYL_LIPOYL"/>
    <property type="match status" value="1"/>
</dbReference>
<dbReference type="Gene3D" id="3.30.559.10">
    <property type="entry name" value="Chloramphenicol acetyltransferase-like domain"/>
    <property type="match status" value="1"/>
</dbReference>
<dbReference type="InterPro" id="IPR023213">
    <property type="entry name" value="CAT-like_dom_sf"/>
</dbReference>
<reference evidence="9 10" key="1">
    <citation type="submission" date="2019-07" db="EMBL/GenBank/DDBJ databases">
        <title>Genome assembly of Bacillus simplex strain GGC-P6A.</title>
        <authorList>
            <person name="Jennings M.E."/>
            <person name="Barton H.A."/>
        </authorList>
    </citation>
    <scope>NUCLEOTIDE SEQUENCE [LARGE SCALE GENOMIC DNA]</scope>
    <source>
        <strain evidence="9 10">GGC-P6A</strain>
    </source>
</reference>
<dbReference type="RefSeq" id="WP_144476598.1">
    <property type="nucleotide sequence ID" value="NZ_VNKI01000001.1"/>
</dbReference>
<feature type="domain" description="Peripheral subunit-binding (PSBD)" evidence="8">
    <location>
        <begin position="125"/>
        <end position="162"/>
    </location>
</feature>
<dbReference type="SUPFAM" id="SSF47005">
    <property type="entry name" value="Peripheral subunit-binding domain of 2-oxo acid dehydrogenase complex"/>
    <property type="match status" value="2"/>
</dbReference>
<evidence type="ECO:0000256" key="5">
    <source>
        <dbReference type="ARBA" id="ARBA00023315"/>
    </source>
</evidence>
<dbReference type="Proteomes" id="UP000317770">
    <property type="component" value="Unassembled WGS sequence"/>
</dbReference>
<dbReference type="PROSITE" id="PS51826">
    <property type="entry name" value="PSBD"/>
    <property type="match status" value="2"/>
</dbReference>
<evidence type="ECO:0000259" key="8">
    <source>
        <dbReference type="PROSITE" id="PS51826"/>
    </source>
</evidence>
<evidence type="ECO:0000313" key="10">
    <source>
        <dbReference type="Proteomes" id="UP000317770"/>
    </source>
</evidence>
<gene>
    <name evidence="9" type="ORF">FQP34_01555</name>
</gene>
<dbReference type="InterPro" id="IPR036625">
    <property type="entry name" value="E3-bd_dom_sf"/>
</dbReference>
<comment type="caution">
    <text evidence="9">The sequence shown here is derived from an EMBL/GenBank/DDBJ whole genome shotgun (WGS) entry which is preliminary data.</text>
</comment>
<evidence type="ECO:0000256" key="1">
    <source>
        <dbReference type="ARBA" id="ARBA00001938"/>
    </source>
</evidence>
<sequence length="436" mass="47910">MAEQVLMPKLGATMESGTILDWMKSEGDRVEKGEPILEIMTDKINLEVEATTSGILLKRLFDVDVEVPVLEVIAYIGEPGEKVEDIQSYQKNSVKIEGASEPVVESTSSSTSLEKQMDITVNRPRRTPAARKLARENGINLHQIKGTGLNKRIHVKDVELFINSQQRVSPLASKLANDQNIDLATIQGTGVNGKIITEDVVKNRLIPQSHTIQYTGMRRVIGEKMVQSVTTVPHVTLTTEVEMTAATEIRTKLLDKISKVTGYRLSYTEIFIKATAQALKAHKMMNASLNGNTIELHSEVNVGVAVAIPNGLVVPVIRNADIMGLSDLTEKNKRIVKLARENKLDPEHLVGGTFTISNLGMYAVDVFTPIINKPQSAILGIGRILEKVVADNGSFAAKQFVNLSLSFDHRVIDGAPAAEFLTELKNLLENPYELMI</sequence>
<dbReference type="GO" id="GO:0016407">
    <property type="term" value="F:acetyltransferase activity"/>
    <property type="evidence" value="ECO:0007669"/>
    <property type="project" value="TreeGrafter"/>
</dbReference>
<comment type="cofactor">
    <cofactor evidence="1 6">
        <name>(R)-lipoate</name>
        <dbReference type="ChEBI" id="CHEBI:83088"/>
    </cofactor>
</comment>
<dbReference type="EC" id="2.3.1.-" evidence="6"/>
<protein>
    <recommendedName>
        <fullName evidence="6">Dihydrolipoamide acetyltransferase component of pyruvate dehydrogenase complex</fullName>
        <ecNumber evidence="6">2.3.1.-</ecNumber>
    </recommendedName>
</protein>
<keyword evidence="5 6" id="KW-0012">Acyltransferase</keyword>
<dbReference type="InterPro" id="IPR003016">
    <property type="entry name" value="2-oxoA_DH_lipoyl-BS"/>
</dbReference>
<evidence type="ECO:0000313" key="9">
    <source>
        <dbReference type="EMBL" id="TVX83939.1"/>
    </source>
</evidence>
<dbReference type="SUPFAM" id="SSF51230">
    <property type="entry name" value="Single hybrid motif"/>
    <property type="match status" value="1"/>
</dbReference>
<name>A0A8B5Y4E7_9BACI</name>
<dbReference type="GO" id="GO:0005737">
    <property type="term" value="C:cytoplasm"/>
    <property type="evidence" value="ECO:0007669"/>
    <property type="project" value="TreeGrafter"/>
</dbReference>
<keyword evidence="4 6" id="KW-0450">Lipoyl</keyword>
<evidence type="ECO:0000256" key="2">
    <source>
        <dbReference type="ARBA" id="ARBA00007317"/>
    </source>
</evidence>
<evidence type="ECO:0000259" key="7">
    <source>
        <dbReference type="PROSITE" id="PS50968"/>
    </source>
</evidence>
<dbReference type="InterPro" id="IPR050743">
    <property type="entry name" value="2-oxoacid_DH_E2_comp"/>
</dbReference>
<dbReference type="AlphaFoldDB" id="A0A8B5Y4E7"/>
<dbReference type="InterPro" id="IPR000089">
    <property type="entry name" value="Biotin_lipoyl"/>
</dbReference>
<dbReference type="PANTHER" id="PTHR43178">
    <property type="entry name" value="DIHYDROLIPOAMIDE ACETYLTRANSFERASE COMPONENT OF PYRUVATE DEHYDROGENASE COMPLEX"/>
    <property type="match status" value="1"/>
</dbReference>
<dbReference type="SUPFAM" id="SSF52777">
    <property type="entry name" value="CoA-dependent acyltransferases"/>
    <property type="match status" value="1"/>
</dbReference>
<dbReference type="EMBL" id="VNKI01000001">
    <property type="protein sequence ID" value="TVX83939.1"/>
    <property type="molecule type" value="Genomic_DNA"/>
</dbReference>
<dbReference type="InterPro" id="IPR011053">
    <property type="entry name" value="Single_hybrid_motif"/>
</dbReference>
<feature type="domain" description="Peripheral subunit-binding (PSBD)" evidence="8">
    <location>
        <begin position="167"/>
        <end position="204"/>
    </location>
</feature>
<dbReference type="Pfam" id="PF00364">
    <property type="entry name" value="Biotin_lipoyl"/>
    <property type="match status" value="1"/>
</dbReference>
<organism evidence="9 10">
    <name type="scientific">Peribacillus simplex</name>
    <dbReference type="NCBI Taxonomy" id="1478"/>
    <lineage>
        <taxon>Bacteria</taxon>
        <taxon>Bacillati</taxon>
        <taxon>Bacillota</taxon>
        <taxon>Bacilli</taxon>
        <taxon>Bacillales</taxon>
        <taxon>Bacillaceae</taxon>
        <taxon>Peribacillus</taxon>
    </lineage>
</organism>
<dbReference type="CDD" id="cd06849">
    <property type="entry name" value="lipoyl_domain"/>
    <property type="match status" value="1"/>
</dbReference>
<dbReference type="Gene3D" id="4.10.320.10">
    <property type="entry name" value="E3-binding domain"/>
    <property type="match status" value="2"/>
</dbReference>
<dbReference type="GO" id="GO:0031405">
    <property type="term" value="F:lipoic acid binding"/>
    <property type="evidence" value="ECO:0007669"/>
    <property type="project" value="TreeGrafter"/>
</dbReference>
<dbReference type="PROSITE" id="PS00189">
    <property type="entry name" value="LIPOYL"/>
    <property type="match status" value="1"/>
</dbReference>
<evidence type="ECO:0000256" key="6">
    <source>
        <dbReference type="RuleBase" id="RU003423"/>
    </source>
</evidence>
<dbReference type="Pfam" id="PF00198">
    <property type="entry name" value="2-oxoacid_dh"/>
    <property type="match status" value="1"/>
</dbReference>
<proteinExistence type="inferred from homology"/>
<keyword evidence="3 6" id="KW-0808">Transferase</keyword>
<comment type="similarity">
    <text evidence="2 6">Belongs to the 2-oxoacid dehydrogenase family.</text>
</comment>
<evidence type="ECO:0000256" key="3">
    <source>
        <dbReference type="ARBA" id="ARBA00022679"/>
    </source>
</evidence>
<dbReference type="InterPro" id="IPR004167">
    <property type="entry name" value="PSBD"/>
</dbReference>
<dbReference type="Pfam" id="PF02817">
    <property type="entry name" value="E3_binding"/>
    <property type="match status" value="2"/>
</dbReference>
<dbReference type="FunFam" id="3.30.559.10:FF:000007">
    <property type="entry name" value="Dihydrolipoamide acetyltransferase component of pyruvate dehydrogenase complex"/>
    <property type="match status" value="1"/>
</dbReference>
<dbReference type="Gene3D" id="2.40.50.100">
    <property type="match status" value="1"/>
</dbReference>